<name>A0AAW0G6R8_9APHY</name>
<evidence type="ECO:0008006" key="4">
    <source>
        <dbReference type="Google" id="ProtNLM"/>
    </source>
</evidence>
<feature type="region of interest" description="Disordered" evidence="1">
    <location>
        <begin position="290"/>
        <end position="315"/>
    </location>
</feature>
<proteinExistence type="predicted"/>
<organism evidence="2 3">
    <name type="scientific">Cerrena zonata</name>
    <dbReference type="NCBI Taxonomy" id="2478898"/>
    <lineage>
        <taxon>Eukaryota</taxon>
        <taxon>Fungi</taxon>
        <taxon>Dikarya</taxon>
        <taxon>Basidiomycota</taxon>
        <taxon>Agaricomycotina</taxon>
        <taxon>Agaricomycetes</taxon>
        <taxon>Polyporales</taxon>
        <taxon>Cerrenaceae</taxon>
        <taxon>Cerrena</taxon>
    </lineage>
</organism>
<evidence type="ECO:0000313" key="3">
    <source>
        <dbReference type="Proteomes" id="UP001385951"/>
    </source>
</evidence>
<dbReference type="EMBL" id="JASBNA010000014">
    <property type="protein sequence ID" value="KAK7687182.1"/>
    <property type="molecule type" value="Genomic_DNA"/>
</dbReference>
<evidence type="ECO:0000313" key="2">
    <source>
        <dbReference type="EMBL" id="KAK7687182.1"/>
    </source>
</evidence>
<keyword evidence="3" id="KW-1185">Reference proteome</keyword>
<sequence>MCTFEEFKNQLHGLKITQARELHHAYNTTVVGDPSWTDLEDFPYHEPEMRERIRWVLRKRGVSWGTYNPPENQPKGTQMVCPIPSCQKGGPGKSAQVMKHMQTIRHCVLLAKRLGVPLVSFLNTADCDLCGTKLFIQRDDSLARHRSLCQKKMSKSRSTDKDKKSIRVHPYSYDTLKRRGLRQRPEHAPLTSNSQTMTEEASSSSVVDRAATDQPLSPKMFLSDVTLLPISTRSSKHQDCSYYSSLLLLETPAPPSLSYSPGQDDPLTTQNDSFEQDLYSLFLQTHQSPLDLSSSDSNENEFENIPLPSTSSLLSNENTEQTLSLPLLYSCSVCESGLDWCSQCAPLHALS</sequence>
<gene>
    <name evidence="2" type="ORF">QCA50_009686</name>
</gene>
<reference evidence="2 3" key="1">
    <citation type="submission" date="2022-09" db="EMBL/GenBank/DDBJ databases">
        <authorList>
            <person name="Palmer J.M."/>
        </authorList>
    </citation>
    <scope>NUCLEOTIDE SEQUENCE [LARGE SCALE GENOMIC DNA]</scope>
    <source>
        <strain evidence="2 3">DSM 7382</strain>
    </source>
</reference>
<feature type="region of interest" description="Disordered" evidence="1">
    <location>
        <begin position="148"/>
        <end position="210"/>
    </location>
</feature>
<dbReference type="AlphaFoldDB" id="A0AAW0G6R8"/>
<evidence type="ECO:0000256" key="1">
    <source>
        <dbReference type="SAM" id="MobiDB-lite"/>
    </source>
</evidence>
<protein>
    <recommendedName>
        <fullName evidence="4">C2H2-type domain-containing protein</fullName>
    </recommendedName>
</protein>
<accession>A0AAW0G6R8</accession>
<dbReference type="Proteomes" id="UP001385951">
    <property type="component" value="Unassembled WGS sequence"/>
</dbReference>
<comment type="caution">
    <text evidence="2">The sequence shown here is derived from an EMBL/GenBank/DDBJ whole genome shotgun (WGS) entry which is preliminary data.</text>
</comment>
<feature type="compositionally biased region" description="Polar residues" evidence="1">
    <location>
        <begin position="190"/>
        <end position="206"/>
    </location>
</feature>